<protein>
    <submittedName>
        <fullName evidence="2">Uncharacterized protein</fullName>
    </submittedName>
</protein>
<dbReference type="AlphaFoldDB" id="A0A5P9QBH9"/>
<dbReference type="EMBL" id="CP045529">
    <property type="protein sequence ID" value="QFU98784.1"/>
    <property type="molecule type" value="Genomic_DNA"/>
</dbReference>
<organism evidence="2 3">
    <name type="scientific">Luteimicrobium xylanilyticum</name>
    <dbReference type="NCBI Taxonomy" id="1133546"/>
    <lineage>
        <taxon>Bacteria</taxon>
        <taxon>Bacillati</taxon>
        <taxon>Actinomycetota</taxon>
        <taxon>Actinomycetes</taxon>
        <taxon>Micrococcales</taxon>
        <taxon>Luteimicrobium</taxon>
    </lineage>
</organism>
<dbReference type="InterPro" id="IPR008929">
    <property type="entry name" value="Chondroitin_lyas"/>
</dbReference>
<evidence type="ECO:0000256" key="1">
    <source>
        <dbReference type="SAM" id="SignalP"/>
    </source>
</evidence>
<dbReference type="Gene3D" id="1.50.10.100">
    <property type="entry name" value="Chondroitin AC/alginate lyase"/>
    <property type="match status" value="1"/>
</dbReference>
<feature type="chain" id="PRO_5024852005" evidence="1">
    <location>
        <begin position="43"/>
        <end position="1215"/>
    </location>
</feature>
<name>A0A5P9QBH9_9MICO</name>
<reference evidence="2 3" key="1">
    <citation type="submission" date="2019-10" db="EMBL/GenBank/DDBJ databases">
        <title>Genome sequence of Luteimicrobium xylanilyticum HY-24.</title>
        <authorList>
            <person name="Kim D.Y."/>
            <person name="Park H.-Y."/>
        </authorList>
    </citation>
    <scope>NUCLEOTIDE SEQUENCE [LARGE SCALE GENOMIC DNA]</scope>
    <source>
        <strain evidence="2 3">HY-24</strain>
    </source>
</reference>
<evidence type="ECO:0000313" key="2">
    <source>
        <dbReference type="EMBL" id="QFU98784.1"/>
    </source>
</evidence>
<keyword evidence="3" id="KW-1185">Reference proteome</keyword>
<proteinExistence type="predicted"/>
<accession>A0A5P9QBH9</accession>
<dbReference type="InterPro" id="IPR013320">
    <property type="entry name" value="ConA-like_dom_sf"/>
</dbReference>
<keyword evidence="1" id="KW-0732">Signal</keyword>
<dbReference type="KEGG" id="lxl:KDY119_02303"/>
<sequence length="1215" mass="129407">MPALAPSDRKPWTSPRRRALGTLAALAVVAGTAGLLTSPAVAATSQFDLTFDDGSLGGFATSATAPDSIAIAPNPDGDGKGLELTSAGTATESFYRYGSWQGALTLHARVYFEDTTHQRTVFMLSGKDDGGATVYQNVLTFTAKGGLTVAGKTTSTSYASGRWYDVRAVVDTYAGTLDAWVDGAALATDQPILASGTWATTTSVRVTQTGSSGTTGRFYLDDLTGTLDSSRDLGEAVAGWQERASSATAPTFGQDDAVTQGGAPTLRIGAAAGTGGSLWKDFPVEAGTDYAVRSAVRIVGAGTGTRAEVRVTALEDGAALQKDGADVTFTSPGTTSGSTFADESAYLRTPAGTDAVRVELSFTGPGTAWFVPATLEEGLTVAAVGHYPSSGARHPLKDPQNMFGDGQWSSIADESDAEQQADVAPLLAMSDAELAAAAEKAAVARTGLTDHPDIEKDARRLAHLYAENHDPAYARAAILVMEQFAESYDDVPYFASPETSGFGPQQTIPIDAVYAYDVLYSSREWTRLRDETGVDVRGDVEDWFRQAVINQYNLYQSETGNIDPYGIAQVMGTASVLDDPDMVRLFVPQMDRLYTGTSFYADGLWKEATVSYQDQVTGLAKKAFTMIKENFSDPRGYRDTTYGLALHHSDLGRLRYPQIAQADKVDAAMHLPNDQLVPLNDTWVGTNNLSTFDADSPILTKNLHNIELYDYGHYALTQGDTTDATQIHLNAPKVAQGTPYAGGHQQAGDLDIMLWGAGTEQLPGVGYAHSAADYRYFQMDVAGHNVPWVWSADDTDYTDQAGQPTRSSILGYDPGTTSGGNVEFVEASDPGPAGNGTTIKRRLVMLVKIAGDRSYAVDLSTLRGGQAHQDFLRASEQEDDSLASSTPLTSHDGETVQSYLAAAGKSFGLPDYRDLMKDPETADGSTDMNFTWTGKDSGSSVRAYVNGQPGDELIFSKIPTNRRTLQDAAKKDDYPNWQFQRLRKVSPDQTTLYGAVYETWRKTQDPLLQGVTWLPAPDGDPQTTTAVVDGGSFTDLVYLSGDDKARTVDGVTFSGHVAVARVDKATGALRWGYAYGGGSVSLAHTTLRTPADLTAHVVATTSASTGDAGPLTHRGNTITVDRNLPQDGSLDGTWLRVTLGDGSGWAMRVERVRGRTVEVHDWVPFTVTADGARYAFAGGANGGQLTRKGELVPGAVTLTLSRPGAVGATTRPSHH</sequence>
<dbReference type="Proteomes" id="UP000326702">
    <property type="component" value="Chromosome"/>
</dbReference>
<dbReference type="Gene3D" id="2.60.120.260">
    <property type="entry name" value="Galactose-binding domain-like"/>
    <property type="match status" value="1"/>
</dbReference>
<gene>
    <name evidence="2" type="ORF">KDY119_02303</name>
</gene>
<dbReference type="RefSeq" id="WP_036949515.1">
    <property type="nucleotide sequence ID" value="NZ_BAABIH010000017.1"/>
</dbReference>
<dbReference type="SUPFAM" id="SSF48230">
    <property type="entry name" value="Chondroitin AC/alginate lyase"/>
    <property type="match status" value="1"/>
</dbReference>
<feature type="signal peptide" evidence="1">
    <location>
        <begin position="1"/>
        <end position="42"/>
    </location>
</feature>
<evidence type="ECO:0000313" key="3">
    <source>
        <dbReference type="Proteomes" id="UP000326702"/>
    </source>
</evidence>
<dbReference type="OrthoDB" id="177947at2"/>
<dbReference type="SUPFAM" id="SSF49899">
    <property type="entry name" value="Concanavalin A-like lectins/glucanases"/>
    <property type="match status" value="1"/>
</dbReference>
<dbReference type="InterPro" id="IPR006311">
    <property type="entry name" value="TAT_signal"/>
</dbReference>
<dbReference type="PROSITE" id="PS51318">
    <property type="entry name" value="TAT"/>
    <property type="match status" value="1"/>
</dbReference>
<dbReference type="Gene3D" id="2.70.98.70">
    <property type="match status" value="1"/>
</dbReference>